<dbReference type="InterPro" id="IPR045144">
    <property type="entry name" value="TAF4"/>
</dbReference>
<proteinExistence type="inferred from homology"/>
<evidence type="ECO:0000256" key="7">
    <source>
        <dbReference type="ARBA" id="ARBA00025346"/>
    </source>
</evidence>
<accession>A0A4Y9ZLT3</accession>
<keyword evidence="4" id="KW-0805">Transcription regulation</keyword>
<evidence type="ECO:0000256" key="6">
    <source>
        <dbReference type="ARBA" id="ARBA00023242"/>
    </source>
</evidence>
<keyword evidence="6" id="KW-0539">Nucleus</keyword>
<evidence type="ECO:0000313" key="11">
    <source>
        <dbReference type="EMBL" id="TFY75816.1"/>
    </source>
</evidence>
<dbReference type="GO" id="GO:0005669">
    <property type="term" value="C:transcription factor TFIID complex"/>
    <property type="evidence" value="ECO:0007669"/>
    <property type="project" value="InterPro"/>
</dbReference>
<evidence type="ECO:0000256" key="3">
    <source>
        <dbReference type="ARBA" id="ARBA00017306"/>
    </source>
</evidence>
<dbReference type="GO" id="GO:0003677">
    <property type="term" value="F:DNA binding"/>
    <property type="evidence" value="ECO:0007669"/>
    <property type="project" value="TreeGrafter"/>
</dbReference>
<reference evidence="11 12" key="1">
    <citation type="submission" date="2019-02" db="EMBL/GenBank/DDBJ databases">
        <title>Genome sequencing of the rare red list fungi Hericium alpestre (H. flagellum).</title>
        <authorList>
            <person name="Buettner E."/>
            <person name="Kellner H."/>
        </authorList>
    </citation>
    <scope>NUCLEOTIDE SEQUENCE [LARGE SCALE GENOMIC DNA]</scope>
    <source>
        <strain evidence="11 12">DSM 108284</strain>
    </source>
</reference>
<evidence type="ECO:0000256" key="1">
    <source>
        <dbReference type="ARBA" id="ARBA00004123"/>
    </source>
</evidence>
<dbReference type="Pfam" id="PF05236">
    <property type="entry name" value="TAF4"/>
    <property type="match status" value="1"/>
</dbReference>
<dbReference type="PANTHER" id="PTHR15138">
    <property type="entry name" value="TRANSCRIPTION INITIATION FACTOR TFIID SUBUNIT 4"/>
    <property type="match status" value="1"/>
</dbReference>
<feature type="region of interest" description="Disordered" evidence="9">
    <location>
        <begin position="1"/>
        <end position="81"/>
    </location>
</feature>
<name>A0A4Y9ZLT3_9AGAM</name>
<feature type="region of interest" description="Disordered" evidence="9">
    <location>
        <begin position="209"/>
        <end position="229"/>
    </location>
</feature>
<dbReference type="EMBL" id="SFCI01001420">
    <property type="protein sequence ID" value="TFY75816.1"/>
    <property type="molecule type" value="Genomic_DNA"/>
</dbReference>
<evidence type="ECO:0000256" key="5">
    <source>
        <dbReference type="ARBA" id="ARBA00023163"/>
    </source>
</evidence>
<dbReference type="GO" id="GO:0006367">
    <property type="term" value="P:transcription initiation at RNA polymerase II promoter"/>
    <property type="evidence" value="ECO:0007669"/>
    <property type="project" value="TreeGrafter"/>
</dbReference>
<comment type="caution">
    <text evidence="11">The sequence shown here is derived from an EMBL/GenBank/DDBJ whole genome shotgun (WGS) entry which is preliminary data.</text>
</comment>
<keyword evidence="12" id="KW-1185">Reference proteome</keyword>
<dbReference type="OrthoDB" id="21060at2759"/>
<evidence type="ECO:0000256" key="9">
    <source>
        <dbReference type="SAM" id="MobiDB-lite"/>
    </source>
</evidence>
<feature type="non-terminal residue" evidence="11">
    <location>
        <position position="229"/>
    </location>
</feature>
<evidence type="ECO:0000256" key="2">
    <source>
        <dbReference type="ARBA" id="ARBA00006178"/>
    </source>
</evidence>
<organism evidence="11 12">
    <name type="scientific">Hericium alpestre</name>
    <dbReference type="NCBI Taxonomy" id="135208"/>
    <lineage>
        <taxon>Eukaryota</taxon>
        <taxon>Fungi</taxon>
        <taxon>Dikarya</taxon>
        <taxon>Basidiomycota</taxon>
        <taxon>Agaricomycotina</taxon>
        <taxon>Agaricomycetes</taxon>
        <taxon>Russulales</taxon>
        <taxon>Hericiaceae</taxon>
        <taxon>Hericium</taxon>
    </lineage>
</organism>
<protein>
    <recommendedName>
        <fullName evidence="3">Transcription initiation factor TFIID subunit 4</fullName>
    </recommendedName>
    <alternativeName>
        <fullName evidence="8">TBP-associated factor 4</fullName>
    </alternativeName>
</protein>
<comment type="similarity">
    <text evidence="2">Belongs to the TAF4 family.</text>
</comment>
<feature type="compositionally biased region" description="Low complexity" evidence="9">
    <location>
        <begin position="14"/>
        <end position="26"/>
    </location>
</feature>
<dbReference type="InterPro" id="IPR007900">
    <property type="entry name" value="TAF4_C"/>
</dbReference>
<evidence type="ECO:0000256" key="4">
    <source>
        <dbReference type="ARBA" id="ARBA00023015"/>
    </source>
</evidence>
<evidence type="ECO:0000256" key="8">
    <source>
        <dbReference type="ARBA" id="ARBA00031747"/>
    </source>
</evidence>
<dbReference type="PANTHER" id="PTHR15138:SF14">
    <property type="entry name" value="TRANSCRIPTION INITIATION FACTOR TFIID SUBUNIT 4"/>
    <property type="match status" value="1"/>
</dbReference>
<dbReference type="CDD" id="cd08045">
    <property type="entry name" value="HFD_TAF4"/>
    <property type="match status" value="1"/>
</dbReference>
<feature type="compositionally biased region" description="Low complexity" evidence="9">
    <location>
        <begin position="65"/>
        <end position="81"/>
    </location>
</feature>
<dbReference type="AlphaFoldDB" id="A0A4Y9ZLT3"/>
<feature type="domain" description="Transcription initiation factor TFIID component TAF4 C-terminal" evidence="10">
    <location>
        <begin position="113"/>
        <end position="212"/>
    </location>
</feature>
<dbReference type="GO" id="GO:0016251">
    <property type="term" value="F:RNA polymerase II general transcription initiation factor activity"/>
    <property type="evidence" value="ECO:0007669"/>
    <property type="project" value="TreeGrafter"/>
</dbReference>
<evidence type="ECO:0000259" key="10">
    <source>
        <dbReference type="Pfam" id="PF05236"/>
    </source>
</evidence>
<dbReference type="Proteomes" id="UP000298061">
    <property type="component" value="Unassembled WGS sequence"/>
</dbReference>
<dbReference type="STRING" id="135208.A0A4Y9ZLT3"/>
<comment type="subcellular location">
    <subcellularLocation>
        <location evidence="1">Nucleus</location>
    </subcellularLocation>
</comment>
<comment type="function">
    <text evidence="7">Functions as a component of the DNA-binding general transcription factor complex TFIID. Binding of TFIID to a promoter (with or without TATA element) is the initial step in pre-initiation complex (PIC) formation. TFIID plays a key role in the regulation of gene expression by RNA polymerase II through different activities such as transcription activator interaction, core promoter recognition and selectivity, TFIIA and TFIIB interaction, chromatin modification (histone acetylation by TAF1), facilitation of DNA opening and initiation of transcription.</text>
</comment>
<feature type="region of interest" description="Disordered" evidence="9">
    <location>
        <begin position="132"/>
        <end position="156"/>
    </location>
</feature>
<feature type="compositionally biased region" description="Polar residues" evidence="9">
    <location>
        <begin position="35"/>
        <end position="52"/>
    </location>
</feature>
<keyword evidence="5" id="KW-0804">Transcription</keyword>
<sequence>MKTEESTPTPQTPAPQYTTTQWPTQQIPIDPALQQHPQHPTTSYYQSYQHYPQASYGHYQPYLPPQTSQTQTPTPTPTAQRPVTHLAPMTAAPPQAQAQQQQNQLDTADVATLNDALGSAGVDLRAEEETLQRTADQHQTYRPYEDRSRKQASTPAFDTRHVGAAMRAIGTKHKVPKIPEDSVSYVALALRARLQDLLTSMIAASRHRTDAHWNQPPSAYEDGTPMWQV</sequence>
<gene>
    <name evidence="11" type="ORF">EWM64_g8199</name>
</gene>
<evidence type="ECO:0000313" key="12">
    <source>
        <dbReference type="Proteomes" id="UP000298061"/>
    </source>
</evidence>